<protein>
    <recommendedName>
        <fullName evidence="2">Peptidase S9 prolyl oligopeptidase catalytic domain-containing protein</fullName>
    </recommendedName>
</protein>
<dbReference type="InterPro" id="IPR029058">
    <property type="entry name" value="AB_hydrolase_fold"/>
</dbReference>
<dbReference type="InterPro" id="IPR002471">
    <property type="entry name" value="Pept_S9_AS"/>
</dbReference>
<feature type="domain" description="Peptidase S9 prolyl oligopeptidase catalytic" evidence="2">
    <location>
        <begin position="128"/>
        <end position="206"/>
    </location>
</feature>
<dbReference type="PANTHER" id="PTHR22946:SF9">
    <property type="entry name" value="POLYKETIDE TRANSFERASE AF380"/>
    <property type="match status" value="1"/>
</dbReference>
<dbReference type="HOGENOM" id="CLU_043246_0_0_1"/>
<sequence length="328" mass="35679">MASFKSQFTCQGRQMGSLKWLVAPLSQEPQRSGILFHIIIGLPAAAFGLSISGCSSAGHNAASSLRLESRLNEQIVMLPVQTEGRTVELETTLYKPPGNGPFPLLLMNHGKNPGNARTQPRSRHLEIASVFVHRGFAVAIPMREGFAASGGQYPKDGCDVRRHAFDEAKDSAAALKELVKLPYVDRARIVIAGQSDGGLVAMALSTRQIPGVLGVINFSGGLRMKTCAGWQQNLVNAYGSIGKQARYPSLWFYGDNDQLWPQPLPQQMFSAYTSQATGAASRARMVDIGTFGQNSHDFADSKAGVKRWYPQVETFVHSLGLPFEPVFK</sequence>
<dbReference type="GO" id="GO:0006508">
    <property type="term" value="P:proteolysis"/>
    <property type="evidence" value="ECO:0007669"/>
    <property type="project" value="InterPro"/>
</dbReference>
<gene>
    <name evidence="3" type="ORF">BBAD15_g884</name>
</gene>
<keyword evidence="1" id="KW-0378">Hydrolase</keyword>
<dbReference type="InterPro" id="IPR001375">
    <property type="entry name" value="Peptidase_S9_cat"/>
</dbReference>
<accession>A0A0A2W0C2</accession>
<dbReference type="SUPFAM" id="SSF53474">
    <property type="entry name" value="alpha/beta-Hydrolases"/>
    <property type="match status" value="1"/>
</dbReference>
<dbReference type="AlphaFoldDB" id="A0A0A2W0C2"/>
<comment type="caution">
    <text evidence="3">The sequence shown here is derived from an EMBL/GenBank/DDBJ whole genome shotgun (WGS) entry which is preliminary data.</text>
</comment>
<evidence type="ECO:0000313" key="4">
    <source>
        <dbReference type="Proteomes" id="UP000030106"/>
    </source>
</evidence>
<evidence type="ECO:0000256" key="1">
    <source>
        <dbReference type="ARBA" id="ARBA00022801"/>
    </source>
</evidence>
<dbReference type="EMBL" id="ANFO01000044">
    <property type="protein sequence ID" value="KGQ13348.1"/>
    <property type="molecule type" value="Genomic_DNA"/>
</dbReference>
<dbReference type="InterPro" id="IPR050261">
    <property type="entry name" value="FrsA_esterase"/>
</dbReference>
<dbReference type="PROSITE" id="PS00708">
    <property type="entry name" value="PRO_ENDOPEP_SER"/>
    <property type="match status" value="1"/>
</dbReference>
<evidence type="ECO:0000259" key="2">
    <source>
        <dbReference type="Pfam" id="PF00326"/>
    </source>
</evidence>
<dbReference type="Pfam" id="PF00326">
    <property type="entry name" value="Peptidase_S9"/>
    <property type="match status" value="1"/>
</dbReference>
<dbReference type="Gene3D" id="3.40.50.1820">
    <property type="entry name" value="alpha/beta hydrolase"/>
    <property type="match status" value="1"/>
</dbReference>
<proteinExistence type="predicted"/>
<organism evidence="3 4">
    <name type="scientific">Beauveria bassiana D1-5</name>
    <dbReference type="NCBI Taxonomy" id="1245745"/>
    <lineage>
        <taxon>Eukaryota</taxon>
        <taxon>Fungi</taxon>
        <taxon>Dikarya</taxon>
        <taxon>Ascomycota</taxon>
        <taxon>Pezizomycotina</taxon>
        <taxon>Sordariomycetes</taxon>
        <taxon>Hypocreomycetidae</taxon>
        <taxon>Hypocreales</taxon>
        <taxon>Cordycipitaceae</taxon>
        <taxon>Beauveria</taxon>
    </lineage>
</organism>
<evidence type="ECO:0000313" key="3">
    <source>
        <dbReference type="EMBL" id="KGQ13348.1"/>
    </source>
</evidence>
<dbReference type="PANTHER" id="PTHR22946">
    <property type="entry name" value="DIENELACTONE HYDROLASE DOMAIN-CONTAINING PROTEIN-RELATED"/>
    <property type="match status" value="1"/>
</dbReference>
<dbReference type="GO" id="GO:0016788">
    <property type="term" value="F:hydrolase activity, acting on ester bonds"/>
    <property type="evidence" value="ECO:0007669"/>
    <property type="project" value="UniProtKB-ARBA"/>
</dbReference>
<reference evidence="3 4" key="1">
    <citation type="submission" date="2012-10" db="EMBL/GenBank/DDBJ databases">
        <title>Genome sequencing and analysis of entomopathogenic fungi Beauveria bassiana D1-5.</title>
        <authorList>
            <person name="Li Q."/>
            <person name="Wang L."/>
            <person name="Zhang Z."/>
            <person name="Wang Q."/>
            <person name="Ren J."/>
            <person name="Wang M."/>
            <person name="Xu W."/>
            <person name="Wang J."/>
            <person name="Lu Y."/>
            <person name="Du Q."/>
            <person name="Sun Z."/>
        </authorList>
    </citation>
    <scope>NUCLEOTIDE SEQUENCE [LARGE SCALE GENOMIC DNA]</scope>
    <source>
        <strain evidence="3 4">D1-5</strain>
    </source>
</reference>
<dbReference type="GO" id="GO:0004252">
    <property type="term" value="F:serine-type endopeptidase activity"/>
    <property type="evidence" value="ECO:0007669"/>
    <property type="project" value="InterPro"/>
</dbReference>
<dbReference type="Proteomes" id="UP000030106">
    <property type="component" value="Unassembled WGS sequence"/>
</dbReference>
<name>A0A0A2W0C2_BEABA</name>